<dbReference type="GO" id="GO:0070971">
    <property type="term" value="C:endoplasmic reticulum exit site"/>
    <property type="evidence" value="ECO:0007669"/>
    <property type="project" value="TreeGrafter"/>
</dbReference>
<evidence type="ECO:0000256" key="11">
    <source>
        <dbReference type="ARBA" id="ARBA00023136"/>
    </source>
</evidence>
<evidence type="ECO:0000256" key="3">
    <source>
        <dbReference type="ARBA" id="ARBA00004397"/>
    </source>
</evidence>
<dbReference type="PANTHER" id="PTHR13803:SF39">
    <property type="entry name" value="SECRETORY 24AB, ISOFORM A"/>
    <property type="match status" value="1"/>
</dbReference>
<keyword evidence="7" id="KW-0256">Endoplasmic reticulum</keyword>
<dbReference type="GO" id="GO:0006886">
    <property type="term" value="P:intracellular protein transport"/>
    <property type="evidence" value="ECO:0007669"/>
    <property type="project" value="InterPro"/>
</dbReference>
<dbReference type="Pfam" id="PF04810">
    <property type="entry name" value="zf-Sec23_Sec24"/>
    <property type="match status" value="1"/>
</dbReference>
<evidence type="ECO:0000256" key="7">
    <source>
        <dbReference type="ARBA" id="ARBA00022824"/>
    </source>
</evidence>
<evidence type="ECO:0000256" key="13">
    <source>
        <dbReference type="SAM" id="MobiDB-lite"/>
    </source>
</evidence>
<keyword evidence="10" id="KW-0333">Golgi apparatus</keyword>
<feature type="domain" description="Sec23/Sec24 beta-sandwich" evidence="18">
    <location>
        <begin position="710"/>
        <end position="794"/>
    </location>
</feature>
<dbReference type="Proteomes" id="UP000267096">
    <property type="component" value="Unassembled WGS sequence"/>
</dbReference>
<dbReference type="InterPro" id="IPR006900">
    <property type="entry name" value="Sec23/24_helical_dom"/>
</dbReference>
<feature type="compositionally biased region" description="Polar residues" evidence="13">
    <location>
        <begin position="252"/>
        <end position="262"/>
    </location>
</feature>
<dbReference type="GO" id="GO:0030127">
    <property type="term" value="C:COPII vesicle coat"/>
    <property type="evidence" value="ECO:0007669"/>
    <property type="project" value="InterPro"/>
</dbReference>
<dbReference type="SUPFAM" id="SSF81811">
    <property type="entry name" value="Helical domain of Sec23/24"/>
    <property type="match status" value="1"/>
</dbReference>
<evidence type="ECO:0000256" key="2">
    <source>
        <dbReference type="ARBA" id="ARBA00004394"/>
    </source>
</evidence>
<accession>A0A0M3JR63</accession>
<dbReference type="Gene3D" id="3.40.50.410">
    <property type="entry name" value="von Willebrand factor, type A domain"/>
    <property type="match status" value="1"/>
</dbReference>
<dbReference type="Pfam" id="PF08033">
    <property type="entry name" value="Sec23_BS"/>
    <property type="match status" value="1"/>
</dbReference>
<evidence type="ECO:0000256" key="1">
    <source>
        <dbReference type="ARBA" id="ARBA00004299"/>
    </source>
</evidence>
<name>A0A0M3JR63_ANISI</name>
<dbReference type="SUPFAM" id="SSF81995">
    <property type="entry name" value="beta-sandwich domain of Sec23/24"/>
    <property type="match status" value="1"/>
</dbReference>
<evidence type="ECO:0000256" key="8">
    <source>
        <dbReference type="ARBA" id="ARBA00022892"/>
    </source>
</evidence>
<dbReference type="GO" id="GO:0090110">
    <property type="term" value="P:COPII-coated vesicle cargo loading"/>
    <property type="evidence" value="ECO:0007669"/>
    <property type="project" value="TreeGrafter"/>
</dbReference>
<evidence type="ECO:0000259" key="14">
    <source>
        <dbReference type="Pfam" id="PF00626"/>
    </source>
</evidence>
<evidence type="ECO:0000259" key="18">
    <source>
        <dbReference type="Pfam" id="PF08033"/>
    </source>
</evidence>
<evidence type="ECO:0000313" key="21">
    <source>
        <dbReference type="WBParaSite" id="ASIM_0001020001-mRNA-1"/>
    </source>
</evidence>
<dbReference type="SUPFAM" id="SSF82754">
    <property type="entry name" value="C-terminal, gelsolin-like domain of Sec23/24"/>
    <property type="match status" value="1"/>
</dbReference>
<dbReference type="InterPro" id="IPR036175">
    <property type="entry name" value="Sec23/24_helical_dom_sf"/>
</dbReference>
<gene>
    <name evidence="19" type="ORF">ASIM_LOCUS9931</name>
</gene>
<comment type="subcellular location">
    <subcellularLocation>
        <location evidence="1">Cytoplasmic vesicle</location>
        <location evidence="1">COPII-coated vesicle membrane</location>
        <topology evidence="1">Peripheral membrane protein</topology>
        <orientation evidence="1">Cytoplasmic side</orientation>
    </subcellularLocation>
    <subcellularLocation>
        <location evidence="3">Endoplasmic reticulum membrane</location>
        <topology evidence="3">Peripheral membrane protein</topology>
        <orientation evidence="3">Cytoplasmic side</orientation>
    </subcellularLocation>
    <subcellularLocation>
        <location evidence="2">Golgi apparatus membrane</location>
    </subcellularLocation>
</comment>
<feature type="domain" description="Sec23/Sec24 helical" evidence="17">
    <location>
        <begin position="805"/>
        <end position="904"/>
    </location>
</feature>
<feature type="region of interest" description="Disordered" evidence="13">
    <location>
        <begin position="179"/>
        <end position="262"/>
    </location>
</feature>
<protein>
    <submittedName>
        <fullName evidence="21">Protein transport protein Sec24B</fullName>
    </submittedName>
</protein>
<dbReference type="InterPro" id="IPR050550">
    <property type="entry name" value="SEC23_SEC24_subfamily"/>
</dbReference>
<reference evidence="19 20" key="2">
    <citation type="submission" date="2018-11" db="EMBL/GenBank/DDBJ databases">
        <authorList>
            <consortium name="Pathogen Informatics"/>
        </authorList>
    </citation>
    <scope>NUCLEOTIDE SEQUENCE [LARGE SCALE GENOMIC DNA]</scope>
</reference>
<keyword evidence="20" id="KW-1185">Reference proteome</keyword>
<evidence type="ECO:0000256" key="5">
    <source>
        <dbReference type="ARBA" id="ARBA00022448"/>
    </source>
</evidence>
<organism evidence="21">
    <name type="scientific">Anisakis simplex</name>
    <name type="common">Herring worm</name>
    <dbReference type="NCBI Taxonomy" id="6269"/>
    <lineage>
        <taxon>Eukaryota</taxon>
        <taxon>Metazoa</taxon>
        <taxon>Ecdysozoa</taxon>
        <taxon>Nematoda</taxon>
        <taxon>Chromadorea</taxon>
        <taxon>Rhabditida</taxon>
        <taxon>Spirurina</taxon>
        <taxon>Ascaridomorpha</taxon>
        <taxon>Ascaridoidea</taxon>
        <taxon>Anisakidae</taxon>
        <taxon>Anisakis</taxon>
        <taxon>Anisakis simplex complex</taxon>
    </lineage>
</organism>
<evidence type="ECO:0000313" key="20">
    <source>
        <dbReference type="Proteomes" id="UP000267096"/>
    </source>
</evidence>
<dbReference type="SUPFAM" id="SSF53300">
    <property type="entry name" value="vWA-like"/>
    <property type="match status" value="1"/>
</dbReference>
<dbReference type="Gene3D" id="3.40.20.10">
    <property type="entry name" value="Severin"/>
    <property type="match status" value="1"/>
</dbReference>
<evidence type="ECO:0000256" key="12">
    <source>
        <dbReference type="ARBA" id="ARBA00023329"/>
    </source>
</evidence>
<dbReference type="InterPro" id="IPR036174">
    <property type="entry name" value="Znf_Sec23_Sec24_sf"/>
</dbReference>
<keyword evidence="6" id="KW-0963">Cytoplasm</keyword>
<feature type="compositionally biased region" description="Polar residues" evidence="13">
    <location>
        <begin position="233"/>
        <end position="244"/>
    </location>
</feature>
<dbReference type="GO" id="GO:0005789">
    <property type="term" value="C:endoplasmic reticulum membrane"/>
    <property type="evidence" value="ECO:0007669"/>
    <property type="project" value="UniProtKB-SubCell"/>
</dbReference>
<dbReference type="InterPro" id="IPR029006">
    <property type="entry name" value="ADF-H/Gelsolin-like_dom_sf"/>
</dbReference>
<reference evidence="21" key="1">
    <citation type="submission" date="2017-02" db="UniProtKB">
        <authorList>
            <consortium name="WormBaseParasite"/>
        </authorList>
    </citation>
    <scope>IDENTIFICATION</scope>
</reference>
<evidence type="ECO:0000259" key="15">
    <source>
        <dbReference type="Pfam" id="PF04810"/>
    </source>
</evidence>
<dbReference type="InterPro" id="IPR012990">
    <property type="entry name" value="Beta-sandwich_Sec23_24"/>
</dbReference>
<dbReference type="GO" id="GO:0000139">
    <property type="term" value="C:Golgi membrane"/>
    <property type="evidence" value="ECO:0007669"/>
    <property type="project" value="UniProtKB-SubCell"/>
</dbReference>
<feature type="region of interest" description="Disordered" evidence="13">
    <location>
        <begin position="67"/>
        <end position="103"/>
    </location>
</feature>
<dbReference type="InterPro" id="IPR036465">
    <property type="entry name" value="vWFA_dom_sf"/>
</dbReference>
<dbReference type="Gene3D" id="1.20.120.730">
    <property type="entry name" value="Sec23/Sec24 helical domain"/>
    <property type="match status" value="1"/>
</dbReference>
<proteinExistence type="inferred from homology"/>
<feature type="compositionally biased region" description="Polar residues" evidence="13">
    <location>
        <begin position="73"/>
        <end position="86"/>
    </location>
</feature>
<feature type="domain" description="Zinc finger Sec23/Sec24-type" evidence="15">
    <location>
        <begin position="395"/>
        <end position="431"/>
    </location>
</feature>
<evidence type="ECO:0000259" key="16">
    <source>
        <dbReference type="Pfam" id="PF04811"/>
    </source>
</evidence>
<dbReference type="OrthoDB" id="49016at2759"/>
<dbReference type="WBParaSite" id="ASIM_0001020001-mRNA-1">
    <property type="protein sequence ID" value="ASIM_0001020001-mRNA-1"/>
    <property type="gene ID" value="ASIM_0001020001"/>
</dbReference>
<dbReference type="InterPro" id="IPR006895">
    <property type="entry name" value="Znf_Sec23_Sec24"/>
</dbReference>
<dbReference type="AlphaFoldDB" id="A0A0M3JR63"/>
<dbReference type="GO" id="GO:0008270">
    <property type="term" value="F:zinc ion binding"/>
    <property type="evidence" value="ECO:0007669"/>
    <property type="project" value="InterPro"/>
</dbReference>
<dbReference type="InterPro" id="IPR006896">
    <property type="entry name" value="Sec23/24_trunk_dom"/>
</dbReference>
<evidence type="ECO:0000256" key="4">
    <source>
        <dbReference type="ARBA" id="ARBA00008334"/>
    </source>
</evidence>
<feature type="domain" description="Sec23/Sec24 trunk" evidence="16">
    <location>
        <begin position="468"/>
        <end position="705"/>
    </location>
</feature>
<sequence length="1051" mass="116187">MMAGVPPFVGYASSPATASTAEYQAGAQQVYAQKMNAPIPSSNNQPCNQYPVSGVPPVPQISLASFPRPPQPGTMNNSSPSNTFYSPSAPVTAPFPPTASTQQISRMPTFPCATQTATSTMLNQQPMRTLTPSVSAASGDGSLPRSSLQGGGGGSVPFMAHTSNIQQTTLPNISTAAAASHHRSSISYNNNTPNHPPQMPPAMHMSTNRRPSTGAAAAAFNVAQPSFMPPTQYPSLQNQNTPPASSFPPTVPSSDLSKMNGQLSRATAPISQHHSQTFSNQQHINGVSCPSATTPAFNDMSHQLGMLGSHQQQSSRYVDLLQERNVLKLDDEDIAIDLPPSVCNPEARCSPNVFRCTFRSIPQSQELLKKSRLPFGLTLQPFRNMKSLNVISASIVRCRYCRTYINPYIYLPDSRHWKCNLCYGNNDLPDDFRWDPSSRTFAEPTRRPEIRNATVEFIAPSEYMLRPPQPAVYVFIMDVSQAAIESGYLYTFSEQLLITLEHLPGDDRTLIAFLAVDSSIHFFQFNAKSPPKQLIVDDHEDPFIPVNSGLLIEFRKNIDVVRTFVQSLPSLYESNSSPSNCLGAALNIARDLIKDIGGRITVLQTILPNLGPGALTSREDPNQRASSDVQNLGPATDFYKSLALECTGYQIAIDLFLLNTQYADLATLSEMAKFSSGCVHHYPGYRMNRNEIQVKRFQKQINRYLTRKIGFEAVLRIRCTRGLTLHTFYGNFFVRSTDLLAMANVNPDSAFGVQVQMEENLIGLSHVCFQAALLYTSSKGDRRIRVHTLCLPVTKDLPTVFSHFDVKCAVSMISKMAVERSMAGGNLSDSREAMVNAVVDALGAFNTTLGQGRLQSLLSPKTSIRLLPLYVLGMLKNCAFTAGRSVKLDDRVAALLLFKTAPLEVIELELYPALYKLNSLLESEEDPPRLHLSYEFIDRDGIYLMDAGSYSYVYVSSGAHPALLNGIFGVEQFTQIDEEAGLELLENSLSERVHGFLRKLFVERTLFAPIVVIREDGIMRELFTRRLVEDRTESSHSYIEFLQHLRQEIQR</sequence>
<dbReference type="Pfam" id="PF00626">
    <property type="entry name" value="Gelsolin"/>
    <property type="match status" value="1"/>
</dbReference>
<feature type="domain" description="Gelsolin-like" evidence="14">
    <location>
        <begin position="926"/>
        <end position="996"/>
    </location>
</feature>
<dbReference type="EMBL" id="UYRR01030977">
    <property type="protein sequence ID" value="VDK42061.1"/>
    <property type="molecule type" value="Genomic_DNA"/>
</dbReference>
<keyword evidence="5" id="KW-0813">Transport</keyword>
<evidence type="ECO:0000313" key="19">
    <source>
        <dbReference type="EMBL" id="VDK42061.1"/>
    </source>
</evidence>
<dbReference type="GO" id="GO:0000149">
    <property type="term" value="F:SNARE binding"/>
    <property type="evidence" value="ECO:0007669"/>
    <property type="project" value="TreeGrafter"/>
</dbReference>
<evidence type="ECO:0000256" key="6">
    <source>
        <dbReference type="ARBA" id="ARBA00022490"/>
    </source>
</evidence>
<dbReference type="Pfam" id="PF04811">
    <property type="entry name" value="Sec23_trunk"/>
    <property type="match status" value="1"/>
</dbReference>
<evidence type="ECO:0000259" key="17">
    <source>
        <dbReference type="Pfam" id="PF04815"/>
    </source>
</evidence>
<evidence type="ECO:0000256" key="9">
    <source>
        <dbReference type="ARBA" id="ARBA00022927"/>
    </source>
</evidence>
<dbReference type="Gene3D" id="2.60.40.1670">
    <property type="entry name" value="beta-sandwich domain of Sec23/24"/>
    <property type="match status" value="1"/>
</dbReference>
<keyword evidence="12" id="KW-0968">Cytoplasmic vesicle</keyword>
<dbReference type="Gene3D" id="2.30.30.380">
    <property type="entry name" value="Zn-finger domain of Sec23/24"/>
    <property type="match status" value="1"/>
</dbReference>
<dbReference type="Pfam" id="PF04815">
    <property type="entry name" value="Sec23_helical"/>
    <property type="match status" value="1"/>
</dbReference>
<keyword evidence="8" id="KW-0931">ER-Golgi transport</keyword>
<dbReference type="InterPro" id="IPR007123">
    <property type="entry name" value="Gelsolin-like_dom"/>
</dbReference>
<dbReference type="PANTHER" id="PTHR13803">
    <property type="entry name" value="SEC24-RELATED PROTEIN"/>
    <property type="match status" value="1"/>
</dbReference>
<keyword evidence="9" id="KW-0653">Protein transport</keyword>
<feature type="region of interest" description="Disordered" evidence="13">
    <location>
        <begin position="131"/>
        <end position="153"/>
    </location>
</feature>
<comment type="similarity">
    <text evidence="4">Belongs to the SEC23/SEC24 family. SEC24 subfamily.</text>
</comment>
<dbReference type="InterPro" id="IPR036180">
    <property type="entry name" value="Gelsolin-like_dom_sf"/>
</dbReference>
<evidence type="ECO:0000256" key="10">
    <source>
        <dbReference type="ARBA" id="ARBA00023034"/>
    </source>
</evidence>
<dbReference type="SUPFAM" id="SSF82919">
    <property type="entry name" value="Zn-finger domain of Sec23/24"/>
    <property type="match status" value="1"/>
</dbReference>
<keyword evidence="11" id="KW-0472">Membrane</keyword>